<evidence type="ECO:0000256" key="4">
    <source>
        <dbReference type="ARBA" id="ARBA00022741"/>
    </source>
</evidence>
<dbReference type="AlphaFoldDB" id="A0A4Y7RIH9"/>
<evidence type="ECO:0000256" key="1">
    <source>
        <dbReference type="ARBA" id="ARBA00012513"/>
    </source>
</evidence>
<protein>
    <recommendedName>
        <fullName evidence="1">non-specific serine/threonine protein kinase</fullName>
        <ecNumber evidence="1">2.7.11.1</ecNumber>
    </recommendedName>
</protein>
<evidence type="ECO:0000259" key="9">
    <source>
        <dbReference type="PROSITE" id="PS50011"/>
    </source>
</evidence>
<keyword evidence="5 10" id="KW-0418">Kinase</keyword>
<dbReference type="PANTHER" id="PTHR24363">
    <property type="entry name" value="SERINE/THREONINE PROTEIN KINASE"/>
    <property type="match status" value="1"/>
</dbReference>
<dbReference type="Pfam" id="PF00069">
    <property type="entry name" value="Pkinase"/>
    <property type="match status" value="1"/>
</dbReference>
<dbReference type="EC" id="2.7.11.1" evidence="1"/>
<dbReference type="Gene3D" id="1.10.510.10">
    <property type="entry name" value="Transferase(Phosphotransferase) domain 1"/>
    <property type="match status" value="1"/>
</dbReference>
<dbReference type="Proteomes" id="UP000298324">
    <property type="component" value="Unassembled WGS sequence"/>
</dbReference>
<keyword evidence="4" id="KW-0547">Nucleotide-binding</keyword>
<dbReference type="GO" id="GO:0106310">
    <property type="term" value="F:protein serine kinase activity"/>
    <property type="evidence" value="ECO:0007669"/>
    <property type="project" value="RHEA"/>
</dbReference>
<dbReference type="PROSITE" id="PS00109">
    <property type="entry name" value="PROTEIN_KINASE_TYR"/>
    <property type="match status" value="1"/>
</dbReference>
<evidence type="ECO:0000256" key="8">
    <source>
        <dbReference type="ARBA" id="ARBA00048679"/>
    </source>
</evidence>
<proteinExistence type="predicted"/>
<evidence type="ECO:0000313" key="11">
    <source>
        <dbReference type="Proteomes" id="UP000298324"/>
    </source>
</evidence>
<feature type="domain" description="Protein kinase" evidence="9">
    <location>
        <begin position="1"/>
        <end position="241"/>
    </location>
</feature>
<dbReference type="InterPro" id="IPR011009">
    <property type="entry name" value="Kinase-like_dom_sf"/>
</dbReference>
<dbReference type="PROSITE" id="PS50011">
    <property type="entry name" value="PROTEIN_KINASE_DOM"/>
    <property type="match status" value="1"/>
</dbReference>
<dbReference type="InterPro" id="IPR008266">
    <property type="entry name" value="Tyr_kinase_AS"/>
</dbReference>
<sequence length="241" mass="27236">MIKDERNSGILPFQLESEILRRIAHPRVPGFVEAFTAGDVHYIVQEHIDGLPLSSILDIGRRFHEAEVKGIVLQLLSILNGLHRPAQKENAVIHRDVRLSNLLLKDKQVFLIDFGYARFLDPAQFVFCPDPLQYKFSAAVGSEKRAPEKVKELPSLKKIPGPETYKLLRREISPRSDLFGVGVAAVDLFTTWVEDESQFELSWQEVLPLSGQFIVFLQKLLSQKDGFSSAREALACLESIL</sequence>
<evidence type="ECO:0000256" key="7">
    <source>
        <dbReference type="ARBA" id="ARBA00047899"/>
    </source>
</evidence>
<keyword evidence="2" id="KW-0723">Serine/threonine-protein kinase</keyword>
<comment type="caution">
    <text evidence="10">The sequence shown here is derived from an EMBL/GenBank/DDBJ whole genome shotgun (WGS) entry which is preliminary data.</text>
</comment>
<dbReference type="PANTHER" id="PTHR24363:SF0">
    <property type="entry name" value="SERINE_THREONINE KINASE LIKE DOMAIN CONTAINING 1"/>
    <property type="match status" value="1"/>
</dbReference>
<dbReference type="SUPFAM" id="SSF56112">
    <property type="entry name" value="Protein kinase-like (PK-like)"/>
    <property type="match status" value="1"/>
</dbReference>
<name>A0A4Y7RIH9_9FIRM</name>
<organism evidence="10 11">
    <name type="scientific">Pelotomaculum schinkii</name>
    <dbReference type="NCBI Taxonomy" id="78350"/>
    <lineage>
        <taxon>Bacteria</taxon>
        <taxon>Bacillati</taxon>
        <taxon>Bacillota</taxon>
        <taxon>Clostridia</taxon>
        <taxon>Eubacteriales</taxon>
        <taxon>Desulfotomaculaceae</taxon>
        <taxon>Pelotomaculum</taxon>
    </lineage>
</organism>
<comment type="catalytic activity">
    <reaction evidence="8">
        <text>L-seryl-[protein] + ATP = O-phospho-L-seryl-[protein] + ADP + H(+)</text>
        <dbReference type="Rhea" id="RHEA:17989"/>
        <dbReference type="Rhea" id="RHEA-COMP:9863"/>
        <dbReference type="Rhea" id="RHEA-COMP:11604"/>
        <dbReference type="ChEBI" id="CHEBI:15378"/>
        <dbReference type="ChEBI" id="CHEBI:29999"/>
        <dbReference type="ChEBI" id="CHEBI:30616"/>
        <dbReference type="ChEBI" id="CHEBI:83421"/>
        <dbReference type="ChEBI" id="CHEBI:456216"/>
        <dbReference type="EC" id="2.7.11.1"/>
    </reaction>
</comment>
<evidence type="ECO:0000256" key="2">
    <source>
        <dbReference type="ARBA" id="ARBA00022527"/>
    </source>
</evidence>
<gene>
    <name evidence="10" type="primary">spkB</name>
    <name evidence="10" type="ORF">Psch_02114</name>
</gene>
<dbReference type="SMART" id="SM00220">
    <property type="entry name" value="S_TKc"/>
    <property type="match status" value="1"/>
</dbReference>
<comment type="catalytic activity">
    <reaction evidence="7">
        <text>L-threonyl-[protein] + ATP = O-phospho-L-threonyl-[protein] + ADP + H(+)</text>
        <dbReference type="Rhea" id="RHEA:46608"/>
        <dbReference type="Rhea" id="RHEA-COMP:11060"/>
        <dbReference type="Rhea" id="RHEA-COMP:11605"/>
        <dbReference type="ChEBI" id="CHEBI:15378"/>
        <dbReference type="ChEBI" id="CHEBI:30013"/>
        <dbReference type="ChEBI" id="CHEBI:30616"/>
        <dbReference type="ChEBI" id="CHEBI:61977"/>
        <dbReference type="ChEBI" id="CHEBI:456216"/>
        <dbReference type="EC" id="2.7.11.1"/>
    </reaction>
</comment>
<dbReference type="GO" id="GO:0004674">
    <property type="term" value="F:protein serine/threonine kinase activity"/>
    <property type="evidence" value="ECO:0007669"/>
    <property type="project" value="UniProtKB-KW"/>
</dbReference>
<keyword evidence="3 10" id="KW-0808">Transferase</keyword>
<evidence type="ECO:0000256" key="6">
    <source>
        <dbReference type="ARBA" id="ARBA00022840"/>
    </source>
</evidence>
<dbReference type="EMBL" id="QFGA01000001">
    <property type="protein sequence ID" value="TEB08550.1"/>
    <property type="molecule type" value="Genomic_DNA"/>
</dbReference>
<keyword evidence="6" id="KW-0067">ATP-binding</keyword>
<evidence type="ECO:0000256" key="3">
    <source>
        <dbReference type="ARBA" id="ARBA00022679"/>
    </source>
</evidence>
<evidence type="ECO:0000313" key="10">
    <source>
        <dbReference type="EMBL" id="TEB08550.1"/>
    </source>
</evidence>
<dbReference type="InterPro" id="IPR000719">
    <property type="entry name" value="Prot_kinase_dom"/>
</dbReference>
<keyword evidence="11" id="KW-1185">Reference proteome</keyword>
<accession>A0A4Y7RIH9</accession>
<evidence type="ECO:0000256" key="5">
    <source>
        <dbReference type="ARBA" id="ARBA00022777"/>
    </source>
</evidence>
<dbReference type="GO" id="GO:0005524">
    <property type="term" value="F:ATP binding"/>
    <property type="evidence" value="ECO:0007669"/>
    <property type="project" value="UniProtKB-KW"/>
</dbReference>
<reference evidence="10 11" key="1">
    <citation type="journal article" date="2018" name="Environ. Microbiol.">
        <title>Novel energy conservation strategies and behaviour of Pelotomaculum schinkii driving syntrophic propionate catabolism.</title>
        <authorList>
            <person name="Hidalgo-Ahumada C.A.P."/>
            <person name="Nobu M.K."/>
            <person name="Narihiro T."/>
            <person name="Tamaki H."/>
            <person name="Liu W.T."/>
            <person name="Kamagata Y."/>
            <person name="Stams A.J.M."/>
            <person name="Imachi H."/>
            <person name="Sousa D.Z."/>
        </authorList>
    </citation>
    <scope>NUCLEOTIDE SEQUENCE [LARGE SCALE GENOMIC DNA]</scope>
    <source>
        <strain evidence="10 11">HH</strain>
    </source>
</reference>